<dbReference type="Gene3D" id="3.40.430.10">
    <property type="entry name" value="Dihydrofolate Reductase, subunit A"/>
    <property type="match status" value="1"/>
</dbReference>
<comment type="caution">
    <text evidence="2">The sequence shown here is derived from an EMBL/GenBank/DDBJ whole genome shotgun (WGS) entry which is preliminary data.</text>
</comment>
<dbReference type="STRING" id="449659.IV66_GL000444"/>
<dbReference type="InterPro" id="IPR050765">
    <property type="entry name" value="Riboflavin_Biosynth_HTPR"/>
</dbReference>
<proteinExistence type="predicted"/>
<reference evidence="2 3" key="1">
    <citation type="journal article" date="2015" name="Genome Announc.">
        <title>Expanding the biotechnology potential of lactobacilli through comparative genomics of 213 strains and associated genera.</title>
        <authorList>
            <person name="Sun Z."/>
            <person name="Harris H.M."/>
            <person name="McCann A."/>
            <person name="Guo C."/>
            <person name="Argimon S."/>
            <person name="Zhang W."/>
            <person name="Yang X."/>
            <person name="Jeffery I.B."/>
            <person name="Cooney J.C."/>
            <person name="Kagawa T.F."/>
            <person name="Liu W."/>
            <person name="Song Y."/>
            <person name="Salvetti E."/>
            <person name="Wrobel A."/>
            <person name="Rasinkangas P."/>
            <person name="Parkhill J."/>
            <person name="Rea M.C."/>
            <person name="O'Sullivan O."/>
            <person name="Ritari J."/>
            <person name="Douillard F.P."/>
            <person name="Paul Ross R."/>
            <person name="Yang R."/>
            <person name="Briner A.E."/>
            <person name="Felis G.E."/>
            <person name="de Vos W.M."/>
            <person name="Barrangou R."/>
            <person name="Klaenhammer T.R."/>
            <person name="Caufield P.W."/>
            <person name="Cui Y."/>
            <person name="Zhang H."/>
            <person name="O'Toole P.W."/>
        </authorList>
    </citation>
    <scope>NUCLEOTIDE SEQUENCE [LARGE SCALE GENOMIC DNA]</scope>
    <source>
        <strain evidence="2 3">NBRC 103219</strain>
    </source>
</reference>
<dbReference type="Pfam" id="PF01872">
    <property type="entry name" value="RibD_C"/>
    <property type="match status" value="1"/>
</dbReference>
<organism evidence="2 3">
    <name type="scientific">Ligilactobacillus pobuzihii</name>
    <dbReference type="NCBI Taxonomy" id="449659"/>
    <lineage>
        <taxon>Bacteria</taxon>
        <taxon>Bacillati</taxon>
        <taxon>Bacillota</taxon>
        <taxon>Bacilli</taxon>
        <taxon>Lactobacillales</taxon>
        <taxon>Lactobacillaceae</taxon>
        <taxon>Ligilactobacillus</taxon>
    </lineage>
</organism>
<evidence type="ECO:0000313" key="2">
    <source>
        <dbReference type="EMBL" id="KRN97522.1"/>
    </source>
</evidence>
<dbReference type="PANTHER" id="PTHR38011:SF11">
    <property type="entry name" value="2,5-DIAMINO-6-RIBOSYLAMINO-4(3H)-PYRIMIDINONE 5'-PHOSPHATE REDUCTASE"/>
    <property type="match status" value="1"/>
</dbReference>
<dbReference type="InterPro" id="IPR002734">
    <property type="entry name" value="RibDG_C"/>
</dbReference>
<dbReference type="SUPFAM" id="SSF53597">
    <property type="entry name" value="Dihydrofolate reductase-like"/>
    <property type="match status" value="1"/>
</dbReference>
<accession>A0A0R2L7A6</accession>
<evidence type="ECO:0000259" key="1">
    <source>
        <dbReference type="Pfam" id="PF01872"/>
    </source>
</evidence>
<evidence type="ECO:0000313" key="3">
    <source>
        <dbReference type="Proteomes" id="UP000051886"/>
    </source>
</evidence>
<dbReference type="EMBL" id="JQCN01000060">
    <property type="protein sequence ID" value="KRN97522.1"/>
    <property type="molecule type" value="Genomic_DNA"/>
</dbReference>
<sequence length="181" mass="19887">MGKINMSNGKVILSIVVSVDGYVCAINGSTSLLQQYYQEFVPAGMQLVYPSDCDAVFMGRKTYEQYPEQISELINRGLKLIVASRQKLETLAGVIRVKGDLTLALKKVQEQLKCNIWILGGPSVINQLTSVNSVDEIRLTTVPVQLGSGIPLFDTDLNAPNVSLVEVQQYGGLTHSVWQKK</sequence>
<dbReference type="PATRIC" id="fig|449659.4.peg.445"/>
<dbReference type="AlphaFoldDB" id="A0A0R2L7A6"/>
<dbReference type="Proteomes" id="UP000051886">
    <property type="component" value="Unassembled WGS sequence"/>
</dbReference>
<dbReference type="GO" id="GO:0008703">
    <property type="term" value="F:5-amino-6-(5-phosphoribosylamino)uracil reductase activity"/>
    <property type="evidence" value="ECO:0007669"/>
    <property type="project" value="InterPro"/>
</dbReference>
<feature type="domain" description="Bacterial bifunctional deaminase-reductase C-terminal" evidence="1">
    <location>
        <begin position="10"/>
        <end position="172"/>
    </location>
</feature>
<name>A0A0R2L7A6_9LACO</name>
<dbReference type="GO" id="GO:0009231">
    <property type="term" value="P:riboflavin biosynthetic process"/>
    <property type="evidence" value="ECO:0007669"/>
    <property type="project" value="InterPro"/>
</dbReference>
<keyword evidence="3" id="KW-1185">Reference proteome</keyword>
<dbReference type="PANTHER" id="PTHR38011">
    <property type="entry name" value="DIHYDROFOLATE REDUCTASE FAMILY PROTEIN (AFU_ORTHOLOGUE AFUA_8G06820)"/>
    <property type="match status" value="1"/>
</dbReference>
<dbReference type="InterPro" id="IPR024072">
    <property type="entry name" value="DHFR-like_dom_sf"/>
</dbReference>
<protein>
    <submittedName>
        <fullName evidence="2">Riboflavin biosynthesis protein RibD C-terminal domain-containing protein</fullName>
    </submittedName>
</protein>
<gene>
    <name evidence="2" type="ORF">IV66_GL000444</name>
</gene>